<organism evidence="2 3">
    <name type="scientific">Arthrobacter flavus</name>
    <dbReference type="NCBI Taxonomy" id="95172"/>
    <lineage>
        <taxon>Bacteria</taxon>
        <taxon>Bacillati</taxon>
        <taxon>Actinomycetota</taxon>
        <taxon>Actinomycetes</taxon>
        <taxon>Micrococcales</taxon>
        <taxon>Micrococcaceae</taxon>
        <taxon>Arthrobacter</taxon>
    </lineage>
</organism>
<reference evidence="3" key="1">
    <citation type="journal article" date="2019" name="Int. J. Syst. Evol. Microbiol.">
        <title>The Global Catalogue of Microorganisms (GCM) 10K type strain sequencing project: providing services to taxonomists for standard genome sequencing and annotation.</title>
        <authorList>
            <consortium name="The Broad Institute Genomics Platform"/>
            <consortium name="The Broad Institute Genome Sequencing Center for Infectious Disease"/>
            <person name="Wu L."/>
            <person name="Ma J."/>
        </authorList>
    </citation>
    <scope>NUCLEOTIDE SEQUENCE [LARGE SCALE GENOMIC DNA]</scope>
    <source>
        <strain evidence="3">JCM 11496</strain>
    </source>
</reference>
<evidence type="ECO:0000313" key="3">
    <source>
        <dbReference type="Proteomes" id="UP001597307"/>
    </source>
</evidence>
<protein>
    <submittedName>
        <fullName evidence="2">Uncharacterized protein</fullName>
    </submittedName>
</protein>
<comment type="caution">
    <text evidence="2">The sequence shown here is derived from an EMBL/GenBank/DDBJ whole genome shotgun (WGS) entry which is preliminary data.</text>
</comment>
<feature type="compositionally biased region" description="Polar residues" evidence="1">
    <location>
        <begin position="1"/>
        <end position="13"/>
    </location>
</feature>
<name>A0ABW4Q5G8_9MICC</name>
<feature type="region of interest" description="Disordered" evidence="1">
    <location>
        <begin position="1"/>
        <end position="21"/>
    </location>
</feature>
<gene>
    <name evidence="2" type="ORF">ACFSFX_01850</name>
</gene>
<evidence type="ECO:0000256" key="1">
    <source>
        <dbReference type="SAM" id="MobiDB-lite"/>
    </source>
</evidence>
<dbReference type="RefSeq" id="WP_343877525.1">
    <property type="nucleotide sequence ID" value="NZ_BAAAIJ010000007.1"/>
</dbReference>
<sequence length="87" mass="9615">MSTANHTASQTPAGKSRHETLANVAMRHERLEADSARQAVRAYQKGNLPAAMWLMERAATDRHLAHEAWDTCAIAVAAQQEYLEVPC</sequence>
<accession>A0ABW4Q5G8</accession>
<dbReference type="Proteomes" id="UP001597307">
    <property type="component" value="Unassembled WGS sequence"/>
</dbReference>
<dbReference type="EMBL" id="JBHUGA010000006">
    <property type="protein sequence ID" value="MFD1845339.1"/>
    <property type="molecule type" value="Genomic_DNA"/>
</dbReference>
<proteinExistence type="predicted"/>
<evidence type="ECO:0000313" key="2">
    <source>
        <dbReference type="EMBL" id="MFD1845339.1"/>
    </source>
</evidence>
<keyword evidence="3" id="KW-1185">Reference proteome</keyword>